<evidence type="ECO:0000313" key="1">
    <source>
        <dbReference type="EMBL" id="MFO3704394.1"/>
    </source>
</evidence>
<dbReference type="EMBL" id="JBJGBS010000014">
    <property type="protein sequence ID" value="MFO3704394.1"/>
    <property type="molecule type" value="Genomic_DNA"/>
</dbReference>
<dbReference type="Proteomes" id="UP000237872">
    <property type="component" value="Unassembled WGS sequence"/>
</dbReference>
<dbReference type="EMBL" id="MDEC01000027">
    <property type="protein sequence ID" value="PPU60821.1"/>
    <property type="molecule type" value="Genomic_DNA"/>
</dbReference>
<proteinExistence type="predicted"/>
<evidence type="ECO:0000313" key="4">
    <source>
        <dbReference type="Proteomes" id="UP001637990"/>
    </source>
</evidence>
<dbReference type="RefSeq" id="WP_104542847.1">
    <property type="nucleotide sequence ID" value="NZ_JBJGBS010000014.1"/>
</dbReference>
<accession>A0A2S7CH19</accession>
<evidence type="ECO:0000313" key="3">
    <source>
        <dbReference type="Proteomes" id="UP000237872"/>
    </source>
</evidence>
<reference evidence="1 4" key="2">
    <citation type="submission" date="2024-11" db="EMBL/GenBank/DDBJ databases">
        <title>Genome sequencing of Xanthomonas codiaei.</title>
        <authorList>
            <person name="Studholme D.J."/>
        </authorList>
    </citation>
    <scope>NUCLEOTIDE SEQUENCE [LARGE SCALE GENOMIC DNA]</scope>
    <source>
        <strain evidence="1 4">NCPPB 4350</strain>
    </source>
</reference>
<reference evidence="2 3" key="1">
    <citation type="submission" date="2016-08" db="EMBL/GenBank/DDBJ databases">
        <authorList>
            <person name="Seilhamer J.J."/>
        </authorList>
    </citation>
    <scope>NUCLEOTIDE SEQUENCE [LARGE SCALE GENOMIC DNA]</scope>
    <source>
        <strain evidence="2 3">CFBP4690</strain>
    </source>
</reference>
<comment type="caution">
    <text evidence="2">The sequence shown here is derived from an EMBL/GenBank/DDBJ whole genome shotgun (WGS) entry which is preliminary data.</text>
</comment>
<organism evidence="2 3">
    <name type="scientific">Xanthomonas codiaei</name>
    <dbReference type="NCBI Taxonomy" id="56463"/>
    <lineage>
        <taxon>Bacteria</taxon>
        <taxon>Pseudomonadati</taxon>
        <taxon>Pseudomonadota</taxon>
        <taxon>Gammaproteobacteria</taxon>
        <taxon>Lysobacterales</taxon>
        <taxon>Lysobacteraceae</taxon>
        <taxon>Xanthomonas</taxon>
    </lineage>
</organism>
<sequence>MITIISILITALTTGGIGFVAGNAIGRNALRPSLHELAERADAAGMDLAALATEVANQAFRAGTLAEARLLKQWARRLRSAAADHLACINAIQLSDLRAVGSDALIAVSVRDAVAVLHDEEQPRGARHV</sequence>
<evidence type="ECO:0000313" key="2">
    <source>
        <dbReference type="EMBL" id="PPU60821.1"/>
    </source>
</evidence>
<gene>
    <name evidence="1" type="ORF">ACI6Q5_05280</name>
    <name evidence="2" type="ORF">XcodCFBP4690_17220</name>
</gene>
<protein>
    <submittedName>
        <fullName evidence="2">Uncharacterized protein</fullName>
    </submittedName>
</protein>
<name>A0A2S7CH19_9XANT</name>
<dbReference type="Proteomes" id="UP001637990">
    <property type="component" value="Unassembled WGS sequence"/>
</dbReference>
<dbReference type="AlphaFoldDB" id="A0A2S7CH19"/>
<keyword evidence="4" id="KW-1185">Reference proteome</keyword>